<dbReference type="EMBL" id="JARKNE010000007">
    <property type="protein sequence ID" value="KAK5820015.1"/>
    <property type="molecule type" value="Genomic_DNA"/>
</dbReference>
<organism evidence="1 2">
    <name type="scientific">Gossypium arboreum</name>
    <name type="common">Tree cotton</name>
    <name type="synonym">Gossypium nanking</name>
    <dbReference type="NCBI Taxonomy" id="29729"/>
    <lineage>
        <taxon>Eukaryota</taxon>
        <taxon>Viridiplantae</taxon>
        <taxon>Streptophyta</taxon>
        <taxon>Embryophyta</taxon>
        <taxon>Tracheophyta</taxon>
        <taxon>Spermatophyta</taxon>
        <taxon>Magnoliopsida</taxon>
        <taxon>eudicotyledons</taxon>
        <taxon>Gunneridae</taxon>
        <taxon>Pentapetalae</taxon>
        <taxon>rosids</taxon>
        <taxon>malvids</taxon>
        <taxon>Malvales</taxon>
        <taxon>Malvaceae</taxon>
        <taxon>Malvoideae</taxon>
        <taxon>Gossypium</taxon>
    </lineage>
</organism>
<reference evidence="1 2" key="1">
    <citation type="submission" date="2023-03" db="EMBL/GenBank/DDBJ databases">
        <title>WGS of Gossypium arboreum.</title>
        <authorList>
            <person name="Yu D."/>
        </authorList>
    </citation>
    <scope>NUCLEOTIDE SEQUENCE [LARGE SCALE GENOMIC DNA]</scope>
    <source>
        <tissue evidence="1">Leaf</tissue>
    </source>
</reference>
<evidence type="ECO:0000313" key="1">
    <source>
        <dbReference type="EMBL" id="KAK5820015.1"/>
    </source>
</evidence>
<protein>
    <submittedName>
        <fullName evidence="1">Uncharacterized protein</fullName>
    </submittedName>
</protein>
<comment type="caution">
    <text evidence="1">The sequence shown here is derived from an EMBL/GenBank/DDBJ whole genome shotgun (WGS) entry which is preliminary data.</text>
</comment>
<proteinExistence type="predicted"/>
<keyword evidence="2" id="KW-1185">Reference proteome</keyword>
<accession>A0ABR0PFS5</accession>
<name>A0ABR0PFS5_GOSAR</name>
<gene>
    <name evidence="1" type="ORF">PVK06_025056</name>
</gene>
<evidence type="ECO:0000313" key="2">
    <source>
        <dbReference type="Proteomes" id="UP001358586"/>
    </source>
</evidence>
<sequence>MALKEKIGEASLGKFKTFLPTPKTTSSRVILNPTLLCSAALVSMSNKLGFQCLSLVEVTAQMCSRLRLGYAVSVSWFVTLGPVLTNYGTSQFEFQHEGKRIMWRKDTTLVFQPA</sequence>
<dbReference type="Proteomes" id="UP001358586">
    <property type="component" value="Chromosome 7"/>
</dbReference>